<reference evidence="1" key="1">
    <citation type="journal article" date="2021" name="PeerJ">
        <title>Extensive microbial diversity within the chicken gut microbiome revealed by metagenomics and culture.</title>
        <authorList>
            <person name="Gilroy R."/>
            <person name="Ravi A."/>
            <person name="Getino M."/>
            <person name="Pursley I."/>
            <person name="Horton D.L."/>
            <person name="Alikhan N.F."/>
            <person name="Baker D."/>
            <person name="Gharbi K."/>
            <person name="Hall N."/>
            <person name="Watson M."/>
            <person name="Adriaenssens E.M."/>
            <person name="Foster-Nyarko E."/>
            <person name="Jarju S."/>
            <person name="Secka A."/>
            <person name="Antonio M."/>
            <person name="Oren A."/>
            <person name="Chaudhuri R.R."/>
            <person name="La Ragione R."/>
            <person name="Hildebrand F."/>
            <person name="Pallen M.J."/>
        </authorList>
    </citation>
    <scope>NUCLEOTIDE SEQUENCE</scope>
    <source>
        <strain evidence="1">ChiSxjej5B17-1746</strain>
    </source>
</reference>
<comment type="caution">
    <text evidence="1">The sequence shown here is derived from an EMBL/GenBank/DDBJ whole genome shotgun (WGS) entry which is preliminary data.</text>
</comment>
<dbReference type="Proteomes" id="UP000824264">
    <property type="component" value="Unassembled WGS sequence"/>
</dbReference>
<dbReference type="Pfam" id="PF09719">
    <property type="entry name" value="C_GCAxxG_C_C"/>
    <property type="match status" value="1"/>
</dbReference>
<organism evidence="1 2">
    <name type="scientific">Candidatus Bilophila faecipullorum</name>
    <dbReference type="NCBI Taxonomy" id="2838482"/>
    <lineage>
        <taxon>Bacteria</taxon>
        <taxon>Pseudomonadati</taxon>
        <taxon>Thermodesulfobacteriota</taxon>
        <taxon>Desulfovibrionia</taxon>
        <taxon>Desulfovibrionales</taxon>
        <taxon>Desulfovibrionaceae</taxon>
        <taxon>Bilophila</taxon>
    </lineage>
</organism>
<sequence length="149" mass="15709">MNAVMLELVPWVREGYCCSQLLMLMILRAQGVENPGLVRAMGGLCHGMGQSGGACGLLTGGAAALGYLVCKGASDEAPYPMAEPLINDYATWFIGRVCTGTCRDVSCPSIQAETGGGADMMLCGDLLADCWEKLVELCDAYGIDMTEAR</sequence>
<proteinExistence type="predicted"/>
<protein>
    <submittedName>
        <fullName evidence="1">C-GCAxxG-C-C family protein</fullName>
    </submittedName>
</protein>
<reference evidence="1" key="2">
    <citation type="submission" date="2021-04" db="EMBL/GenBank/DDBJ databases">
        <authorList>
            <person name="Gilroy R."/>
        </authorList>
    </citation>
    <scope>NUCLEOTIDE SEQUENCE</scope>
    <source>
        <strain evidence="1">ChiSxjej5B17-1746</strain>
    </source>
</reference>
<evidence type="ECO:0000313" key="2">
    <source>
        <dbReference type="Proteomes" id="UP000824264"/>
    </source>
</evidence>
<gene>
    <name evidence="1" type="ORF">H9874_10690</name>
</gene>
<evidence type="ECO:0000313" key="1">
    <source>
        <dbReference type="EMBL" id="HIW79591.1"/>
    </source>
</evidence>
<dbReference type="NCBIfam" id="NF045669">
    <property type="entry name" value="DVU1555_fam_CGA"/>
    <property type="match status" value="1"/>
</dbReference>
<dbReference type="AlphaFoldDB" id="A0A9D1UAJ7"/>
<accession>A0A9D1UAJ7</accession>
<dbReference type="EMBL" id="DXGI01000397">
    <property type="protein sequence ID" value="HIW79591.1"/>
    <property type="molecule type" value="Genomic_DNA"/>
</dbReference>
<name>A0A9D1UAJ7_9BACT</name>
<dbReference type="InterPro" id="IPR010181">
    <property type="entry name" value="CGCAxxGCC_motif"/>
</dbReference>